<organism evidence="1 2">
    <name type="scientific">Candidatus Woesebacteria bacterium RIFCSPHIGHO2_01_FULL_41_10</name>
    <dbReference type="NCBI Taxonomy" id="1802500"/>
    <lineage>
        <taxon>Bacteria</taxon>
        <taxon>Candidatus Woeseibacteriota</taxon>
    </lineage>
</organism>
<gene>
    <name evidence="1" type="ORF">A2801_02680</name>
</gene>
<protein>
    <submittedName>
        <fullName evidence="1">Uncharacterized protein</fullName>
    </submittedName>
</protein>
<evidence type="ECO:0000313" key="2">
    <source>
        <dbReference type="Proteomes" id="UP000177263"/>
    </source>
</evidence>
<dbReference type="EMBL" id="MGGM01000031">
    <property type="protein sequence ID" value="OGM28412.1"/>
    <property type="molecule type" value="Genomic_DNA"/>
</dbReference>
<dbReference type="Proteomes" id="UP000177263">
    <property type="component" value="Unassembled WGS sequence"/>
</dbReference>
<comment type="caution">
    <text evidence="1">The sequence shown here is derived from an EMBL/GenBank/DDBJ whole genome shotgun (WGS) entry which is preliminary data.</text>
</comment>
<dbReference type="AlphaFoldDB" id="A0A1F7YM85"/>
<sequence length="103" mass="12117">MQQFTVINIRPNDNNTSNEIQDAKIRAEYEKLTKYFFSEMAVTFCEEALKRRSEVDSEKVKPYIKNCLNKLPGILMNGDKEKISEDALMYSTIFQNYVLYSDR</sequence>
<reference evidence="1 2" key="1">
    <citation type="journal article" date="2016" name="Nat. Commun.">
        <title>Thousands of microbial genomes shed light on interconnected biogeochemical processes in an aquifer system.</title>
        <authorList>
            <person name="Anantharaman K."/>
            <person name="Brown C.T."/>
            <person name="Hug L.A."/>
            <person name="Sharon I."/>
            <person name="Castelle C.J."/>
            <person name="Probst A.J."/>
            <person name="Thomas B.C."/>
            <person name="Singh A."/>
            <person name="Wilkins M.J."/>
            <person name="Karaoz U."/>
            <person name="Brodie E.L."/>
            <person name="Williams K.H."/>
            <person name="Hubbard S.S."/>
            <person name="Banfield J.F."/>
        </authorList>
    </citation>
    <scope>NUCLEOTIDE SEQUENCE [LARGE SCALE GENOMIC DNA]</scope>
</reference>
<evidence type="ECO:0000313" key="1">
    <source>
        <dbReference type="EMBL" id="OGM28412.1"/>
    </source>
</evidence>
<proteinExistence type="predicted"/>
<name>A0A1F7YM85_9BACT</name>
<accession>A0A1F7YM85</accession>